<reference evidence="1 2" key="1">
    <citation type="journal article" date="2012" name="Science">
        <title>The Paleozoic origin of enzymatic lignin decomposition reconstructed from 31 fungal genomes.</title>
        <authorList>
            <person name="Floudas D."/>
            <person name="Binder M."/>
            <person name="Riley R."/>
            <person name="Barry K."/>
            <person name="Blanchette R.A."/>
            <person name="Henrissat B."/>
            <person name="Martinez A.T."/>
            <person name="Otillar R."/>
            <person name="Spatafora J.W."/>
            <person name="Yadav J.S."/>
            <person name="Aerts A."/>
            <person name="Benoit I."/>
            <person name="Boyd A."/>
            <person name="Carlson A."/>
            <person name="Copeland A."/>
            <person name="Coutinho P.M."/>
            <person name="de Vries R.P."/>
            <person name="Ferreira P."/>
            <person name="Findley K."/>
            <person name="Foster B."/>
            <person name="Gaskell J."/>
            <person name="Glotzer D."/>
            <person name="Gorecki P."/>
            <person name="Heitman J."/>
            <person name="Hesse C."/>
            <person name="Hori C."/>
            <person name="Igarashi K."/>
            <person name="Jurgens J.A."/>
            <person name="Kallen N."/>
            <person name="Kersten P."/>
            <person name="Kohler A."/>
            <person name="Kuees U."/>
            <person name="Kumar T.K.A."/>
            <person name="Kuo A."/>
            <person name="LaButti K."/>
            <person name="Larrondo L.F."/>
            <person name="Lindquist E."/>
            <person name="Ling A."/>
            <person name="Lombard V."/>
            <person name="Lucas S."/>
            <person name="Lundell T."/>
            <person name="Martin R."/>
            <person name="McLaughlin D.J."/>
            <person name="Morgenstern I."/>
            <person name="Morin E."/>
            <person name="Murat C."/>
            <person name="Nagy L.G."/>
            <person name="Nolan M."/>
            <person name="Ohm R.A."/>
            <person name="Patyshakuliyeva A."/>
            <person name="Rokas A."/>
            <person name="Ruiz-Duenas F.J."/>
            <person name="Sabat G."/>
            <person name="Salamov A."/>
            <person name="Samejima M."/>
            <person name="Schmutz J."/>
            <person name="Slot J.C."/>
            <person name="St John F."/>
            <person name="Stenlid J."/>
            <person name="Sun H."/>
            <person name="Sun S."/>
            <person name="Syed K."/>
            <person name="Tsang A."/>
            <person name="Wiebenga A."/>
            <person name="Young D."/>
            <person name="Pisabarro A."/>
            <person name="Eastwood D.C."/>
            <person name="Martin F."/>
            <person name="Cullen D."/>
            <person name="Grigoriev I.V."/>
            <person name="Hibbett D.S."/>
        </authorList>
    </citation>
    <scope>NUCLEOTIDE SEQUENCE [LARGE SCALE GENOMIC DNA]</scope>
    <source>
        <strain evidence="1 2">DJM-731 SS1</strain>
    </source>
</reference>
<dbReference type="OMA" id="DARRMNT"/>
<dbReference type="RefSeq" id="XP_040628952.1">
    <property type="nucleotide sequence ID" value="XM_040770201.1"/>
</dbReference>
<evidence type="ECO:0000313" key="1">
    <source>
        <dbReference type="EMBL" id="EJU02055.1"/>
    </source>
</evidence>
<keyword evidence="2" id="KW-1185">Reference proteome</keyword>
<dbReference type="HOGENOM" id="CLU_936967_0_0_1"/>
<dbReference type="InterPro" id="IPR008266">
    <property type="entry name" value="Tyr_kinase_AS"/>
</dbReference>
<accession>M5G1H2</accession>
<proteinExistence type="predicted"/>
<evidence type="ECO:0000313" key="2">
    <source>
        <dbReference type="Proteomes" id="UP000030653"/>
    </source>
</evidence>
<dbReference type="Gene3D" id="1.10.510.10">
    <property type="entry name" value="Transferase(Phosphotransferase) domain 1"/>
    <property type="match status" value="1"/>
</dbReference>
<dbReference type="SUPFAM" id="SSF56112">
    <property type="entry name" value="Protein kinase-like (PK-like)"/>
    <property type="match status" value="1"/>
</dbReference>
<sequence>MGNTIKVLPDSLVLPYEMDGMGSPAPSLTDVTFLAPLRIGPAHWAQVWQAEVDIPRTSATNTHSSRVVVKLYDPAWFPEGDSDSSAMAEDIAGREAWAYATGRELQGTRLPESYGFYWFNLNGGRVVCGHVMEFLDGDPPERDWRSVKAGTWDEGEDRRMEEMADMMDGLNELHNHLICHGDLSRRNVLMRRVPVPVQKGTKACRFCFLDFGRARKISLVPCFSTRDIARYGDDAYGVFSCLGGIEDYRRLVRWIMDNRQQCEWGRVFQDARRMNTLVQGAVVMEKTYRTRAGVDFM</sequence>
<dbReference type="InterPro" id="IPR011009">
    <property type="entry name" value="Kinase-like_dom_sf"/>
</dbReference>
<dbReference type="OrthoDB" id="3138711at2759"/>
<dbReference type="GO" id="GO:0004672">
    <property type="term" value="F:protein kinase activity"/>
    <property type="evidence" value="ECO:0007669"/>
    <property type="project" value="InterPro"/>
</dbReference>
<organism evidence="1 2">
    <name type="scientific">Dacryopinax primogenitus (strain DJM 731)</name>
    <name type="common">Brown rot fungus</name>
    <dbReference type="NCBI Taxonomy" id="1858805"/>
    <lineage>
        <taxon>Eukaryota</taxon>
        <taxon>Fungi</taxon>
        <taxon>Dikarya</taxon>
        <taxon>Basidiomycota</taxon>
        <taxon>Agaricomycotina</taxon>
        <taxon>Dacrymycetes</taxon>
        <taxon>Dacrymycetales</taxon>
        <taxon>Dacrymycetaceae</taxon>
        <taxon>Dacryopinax</taxon>
    </lineage>
</organism>
<dbReference type="GeneID" id="63685263"/>
<gene>
    <name evidence="1" type="ORF">DACRYDRAFT_116436</name>
</gene>
<dbReference type="AlphaFoldDB" id="M5G1H2"/>
<dbReference type="PROSITE" id="PS00109">
    <property type="entry name" value="PROTEIN_KINASE_TYR"/>
    <property type="match status" value="1"/>
</dbReference>
<dbReference type="EMBL" id="JH795863">
    <property type="protein sequence ID" value="EJU02055.1"/>
    <property type="molecule type" value="Genomic_DNA"/>
</dbReference>
<dbReference type="Proteomes" id="UP000030653">
    <property type="component" value="Unassembled WGS sequence"/>
</dbReference>
<name>M5G1H2_DACPD</name>
<protein>
    <submittedName>
        <fullName evidence="1">Uncharacterized protein</fullName>
    </submittedName>
</protein>